<dbReference type="PANTHER" id="PTHR46959">
    <property type="entry name" value="SULFOQUINOVOSIDASE"/>
    <property type="match status" value="1"/>
</dbReference>
<dbReference type="EMBL" id="OU503054">
    <property type="protein sequence ID" value="CAI9782863.1"/>
    <property type="molecule type" value="Genomic_DNA"/>
</dbReference>
<evidence type="ECO:0000313" key="1">
    <source>
        <dbReference type="EMBL" id="CAI9782863.1"/>
    </source>
</evidence>
<dbReference type="AlphaFoldDB" id="A0AAD2EB54"/>
<proteinExistence type="predicted"/>
<dbReference type="PANTHER" id="PTHR46959:SF2">
    <property type="entry name" value="SULFOQUINOVOSIDASE"/>
    <property type="match status" value="1"/>
</dbReference>
<reference evidence="1" key="1">
    <citation type="submission" date="2023-05" db="EMBL/GenBank/DDBJ databases">
        <authorList>
            <person name="Huff M."/>
        </authorList>
    </citation>
    <scope>NUCLEOTIDE SEQUENCE</scope>
</reference>
<accession>A0AAD2EB54</accession>
<sequence>MDQESQHKGIQLPALLITGKILCVKKRKNSIQSSESIEKQPSTNAMYRIDILVKEKHGDPYMVPNTAFDVGMLDLNNPQTKSWFKQILQEKVVDFSEGLPFDACLYSGEDPITAHNRYPELRAKINWEFVEEWKSSLVGKEKEDPKRPWFSS</sequence>
<evidence type="ECO:0000313" key="2">
    <source>
        <dbReference type="Proteomes" id="UP000834106"/>
    </source>
</evidence>
<organism evidence="1 2">
    <name type="scientific">Fraxinus pennsylvanica</name>
    <dbReference type="NCBI Taxonomy" id="56036"/>
    <lineage>
        <taxon>Eukaryota</taxon>
        <taxon>Viridiplantae</taxon>
        <taxon>Streptophyta</taxon>
        <taxon>Embryophyta</taxon>
        <taxon>Tracheophyta</taxon>
        <taxon>Spermatophyta</taxon>
        <taxon>Magnoliopsida</taxon>
        <taxon>eudicotyledons</taxon>
        <taxon>Gunneridae</taxon>
        <taxon>Pentapetalae</taxon>
        <taxon>asterids</taxon>
        <taxon>lamiids</taxon>
        <taxon>Lamiales</taxon>
        <taxon>Oleaceae</taxon>
        <taxon>Oleeae</taxon>
        <taxon>Fraxinus</taxon>
    </lineage>
</organism>
<dbReference type="Proteomes" id="UP000834106">
    <property type="component" value="Chromosome 19"/>
</dbReference>
<gene>
    <name evidence="1" type="ORF">FPE_LOCUS30293</name>
</gene>
<protein>
    <submittedName>
        <fullName evidence="1">Uncharacterized protein</fullName>
    </submittedName>
</protein>
<dbReference type="InterPro" id="IPR052990">
    <property type="entry name" value="Sulfoquinovosidase_GH31"/>
</dbReference>
<keyword evidence="2" id="KW-1185">Reference proteome</keyword>
<dbReference type="Gene3D" id="3.20.20.80">
    <property type="entry name" value="Glycosidases"/>
    <property type="match status" value="1"/>
</dbReference>
<name>A0AAD2EB54_9LAMI</name>